<dbReference type="AlphaFoldDB" id="A0A0G0LMY6"/>
<keyword evidence="1" id="KW-0472">Membrane</keyword>
<dbReference type="Gene3D" id="3.30.700.10">
    <property type="entry name" value="Glycoprotein, Type 4 Pilin"/>
    <property type="match status" value="1"/>
</dbReference>
<dbReference type="InterPro" id="IPR045584">
    <property type="entry name" value="Pilin-like"/>
</dbReference>
<comment type="caution">
    <text evidence="2">The sequence shown here is derived from an EMBL/GenBank/DDBJ whole genome shotgun (WGS) entry which is preliminary data.</text>
</comment>
<keyword evidence="1" id="KW-0812">Transmembrane</keyword>
<dbReference type="SUPFAM" id="SSF54523">
    <property type="entry name" value="Pili subunits"/>
    <property type="match status" value="1"/>
</dbReference>
<reference evidence="2 3" key="1">
    <citation type="journal article" date="2015" name="Nature">
        <title>rRNA introns, odd ribosomes, and small enigmatic genomes across a large radiation of phyla.</title>
        <authorList>
            <person name="Brown C.T."/>
            <person name="Hug L.A."/>
            <person name="Thomas B.C."/>
            <person name="Sharon I."/>
            <person name="Castelle C.J."/>
            <person name="Singh A."/>
            <person name="Wilkins M.J."/>
            <person name="Williams K.H."/>
            <person name="Banfield J.F."/>
        </authorList>
    </citation>
    <scope>NUCLEOTIDE SEQUENCE [LARGE SCALE GENOMIC DNA]</scope>
</reference>
<accession>A0A0G0LMY6</accession>
<evidence type="ECO:0000313" key="3">
    <source>
        <dbReference type="Proteomes" id="UP000034774"/>
    </source>
</evidence>
<keyword evidence="1" id="KW-1133">Transmembrane helix</keyword>
<feature type="transmembrane region" description="Helical" evidence="1">
    <location>
        <begin position="12"/>
        <end position="32"/>
    </location>
</feature>
<dbReference type="InterPro" id="IPR012902">
    <property type="entry name" value="N_methyl_site"/>
</dbReference>
<dbReference type="Pfam" id="PF07963">
    <property type="entry name" value="N_methyl"/>
    <property type="match status" value="1"/>
</dbReference>
<evidence type="ECO:0000256" key="1">
    <source>
        <dbReference type="SAM" id="Phobius"/>
    </source>
</evidence>
<sequence>MKKYLSKGFTLVELLIVIGLLGAIALIVIAAINPIEQSNRARDARFKADGGQLISAVERYYASHSKFPWEGCAAAGCTTSSDVEFAFLSASSEAVGLCGSDCSTSGILITNDELKTEFLSRDWVSGATADKQIMIGKAGTSSASVYACFIPISKSERDKAATSTPSKVHSLSFQANGTVAVNGACTTGSDTNWVTDLCYVCIPD</sequence>
<dbReference type="NCBIfam" id="TIGR02532">
    <property type="entry name" value="IV_pilin_GFxxxE"/>
    <property type="match status" value="1"/>
</dbReference>
<dbReference type="PROSITE" id="PS00409">
    <property type="entry name" value="PROKAR_NTER_METHYL"/>
    <property type="match status" value="1"/>
</dbReference>
<protein>
    <submittedName>
        <fullName evidence="2">Uncharacterized protein</fullName>
    </submittedName>
</protein>
<gene>
    <name evidence="2" type="ORF">UT17_C0002G0075</name>
</gene>
<dbReference type="STRING" id="1618572.UT17_C0002G0075"/>
<proteinExistence type="predicted"/>
<name>A0A0G0LMY6_9BACT</name>
<evidence type="ECO:0000313" key="2">
    <source>
        <dbReference type="EMBL" id="KKQ92412.1"/>
    </source>
</evidence>
<dbReference type="EMBL" id="LBVU01000002">
    <property type="protein sequence ID" value="KKQ92412.1"/>
    <property type="molecule type" value="Genomic_DNA"/>
</dbReference>
<organism evidence="2 3">
    <name type="scientific">Candidatus Woesebacteria bacterium GW2011_GWB1_39_10</name>
    <dbReference type="NCBI Taxonomy" id="1618572"/>
    <lineage>
        <taxon>Bacteria</taxon>
        <taxon>Candidatus Woeseibacteriota</taxon>
    </lineage>
</organism>
<dbReference type="Proteomes" id="UP000034774">
    <property type="component" value="Unassembled WGS sequence"/>
</dbReference>